<organism evidence="1 2">
    <name type="scientific">Clostridium oceanicum</name>
    <dbReference type="NCBI Taxonomy" id="1543"/>
    <lineage>
        <taxon>Bacteria</taxon>
        <taxon>Bacillati</taxon>
        <taxon>Bacillota</taxon>
        <taxon>Clostridia</taxon>
        <taxon>Eubacteriales</taxon>
        <taxon>Clostridiaceae</taxon>
        <taxon>Clostridium</taxon>
    </lineage>
</organism>
<dbReference type="InterPro" id="IPR049539">
    <property type="entry name" value="SPL"/>
</dbReference>
<evidence type="ECO:0000313" key="1">
    <source>
        <dbReference type="EMBL" id="GAA0742979.1"/>
    </source>
</evidence>
<dbReference type="Proteomes" id="UP001501510">
    <property type="component" value="Unassembled WGS sequence"/>
</dbReference>
<name>A0ABP3UYV2_9CLOT</name>
<dbReference type="Gene3D" id="3.80.30.30">
    <property type="match status" value="1"/>
</dbReference>
<reference evidence="2" key="1">
    <citation type="journal article" date="2019" name="Int. J. Syst. Evol. Microbiol.">
        <title>The Global Catalogue of Microorganisms (GCM) 10K type strain sequencing project: providing services to taxonomists for standard genome sequencing and annotation.</title>
        <authorList>
            <consortium name="The Broad Institute Genomics Platform"/>
            <consortium name="The Broad Institute Genome Sequencing Center for Infectious Disease"/>
            <person name="Wu L."/>
            <person name="Ma J."/>
        </authorList>
    </citation>
    <scope>NUCLEOTIDE SEQUENCE [LARGE SCALE GENOMIC DNA]</scope>
    <source>
        <strain evidence="2">JCM 1407</strain>
    </source>
</reference>
<evidence type="ECO:0008006" key="3">
    <source>
        <dbReference type="Google" id="ProtNLM"/>
    </source>
</evidence>
<dbReference type="Pfam" id="PF20903">
    <property type="entry name" value="SPL"/>
    <property type="match status" value="1"/>
</dbReference>
<dbReference type="EMBL" id="BAAACG010000010">
    <property type="protein sequence ID" value="GAA0742979.1"/>
    <property type="molecule type" value="Genomic_DNA"/>
</dbReference>
<protein>
    <recommendedName>
        <fullName evidence="3">Spore photoproduct lyase</fullName>
    </recommendedName>
</protein>
<gene>
    <name evidence="1" type="ORF">GCM10008906_26170</name>
</gene>
<dbReference type="SUPFAM" id="SSF102114">
    <property type="entry name" value="Radical SAM enzymes"/>
    <property type="match status" value="1"/>
</dbReference>
<dbReference type="InterPro" id="IPR058240">
    <property type="entry name" value="rSAM_sf"/>
</dbReference>
<dbReference type="PANTHER" id="PTHR37822:SF2">
    <property type="entry name" value="SPORE PHOTOPRODUCT LYASE"/>
    <property type="match status" value="1"/>
</dbReference>
<dbReference type="RefSeq" id="WP_343762108.1">
    <property type="nucleotide sequence ID" value="NZ_BAAACG010000010.1"/>
</dbReference>
<comment type="caution">
    <text evidence="1">The sequence shown here is derived from an EMBL/GenBank/DDBJ whole genome shotgun (WGS) entry which is preliminary data.</text>
</comment>
<accession>A0ABP3UYV2</accession>
<sequence>MKPFVPTRVYFEEIVKEYAQGKELLDKYEKMNIPIIPIKAHHRIEELRKRPNKEFTKMKKYLILGTRKTVRLTPNDKSADFIVPFTSSGCTALCLYCYLVCHFNTNSYLRIFMNRDEMIEKVKKTIKKVGEHKVYELGCNSDMVLENTITGNLKWAIEEFGKLENATATFATKFDAVDDLLDAKHNGHTQMRISINPKEIINKVEFGTSSLKERLTAANKMFEAGYKIGLNIAPIILEKDFEIIYENMFKEVSNYLLPKLKSQLFIEVIFMTYGSANFYINGESMPKAINLLDKSKMRPKGPGKYTYRNEYRRPAEKIIKGYIEKYLPDATISYIV</sequence>
<keyword evidence="2" id="KW-1185">Reference proteome</keyword>
<proteinExistence type="predicted"/>
<evidence type="ECO:0000313" key="2">
    <source>
        <dbReference type="Proteomes" id="UP001501510"/>
    </source>
</evidence>
<dbReference type="PANTHER" id="PTHR37822">
    <property type="entry name" value="SPORE PHOTOPRODUCT LYASE-RELATED"/>
    <property type="match status" value="1"/>
</dbReference>
<dbReference type="Gene3D" id="3.40.50.12110">
    <property type="match status" value="1"/>
</dbReference>